<proteinExistence type="predicted"/>
<feature type="region of interest" description="Disordered" evidence="1">
    <location>
        <begin position="1"/>
        <end position="30"/>
    </location>
</feature>
<evidence type="ECO:0000313" key="3">
    <source>
        <dbReference type="EMBL" id="KAA3479545.1"/>
    </source>
</evidence>
<comment type="caution">
    <text evidence="3">The sequence shown here is derived from an EMBL/GenBank/DDBJ whole genome shotgun (WGS) entry which is preliminary data.</text>
</comment>
<dbReference type="AlphaFoldDB" id="A0A5B6WE75"/>
<dbReference type="PANTHER" id="PTHR34482">
    <property type="entry name" value="DNA DAMAGE-INDUCIBLE PROTEIN 1-LIKE"/>
    <property type="match status" value="1"/>
</dbReference>
<evidence type="ECO:0000256" key="1">
    <source>
        <dbReference type="SAM" id="MobiDB-lite"/>
    </source>
</evidence>
<evidence type="ECO:0000313" key="4">
    <source>
        <dbReference type="Proteomes" id="UP000325315"/>
    </source>
</evidence>
<name>A0A5B6WE75_9ROSI</name>
<dbReference type="InterPro" id="IPR005162">
    <property type="entry name" value="Retrotrans_gag_dom"/>
</dbReference>
<accession>A0A5B6WE75</accession>
<sequence length="169" mass="19824">MDLNRAVADNVESNVPAPAQRTASSESRNVSTPQCVELLRANKPQVDKIRKYGAEEFRATVDDDPEIAEFWLENTIRIEFRKKYISQQFLDQKHKEFLELKLGRMTVAEYEREFYAREYVSSEKIMCKQFVDGLNEDIKLLVRILELKEFVVLVDRACKAEELSKEREK</sequence>
<feature type="domain" description="Retrotransposon gag" evidence="2">
    <location>
        <begin position="75"/>
        <end position="136"/>
    </location>
</feature>
<dbReference type="Pfam" id="PF03732">
    <property type="entry name" value="Retrotrans_gag"/>
    <property type="match status" value="1"/>
</dbReference>
<organism evidence="3 4">
    <name type="scientific">Gossypium australe</name>
    <dbReference type="NCBI Taxonomy" id="47621"/>
    <lineage>
        <taxon>Eukaryota</taxon>
        <taxon>Viridiplantae</taxon>
        <taxon>Streptophyta</taxon>
        <taxon>Embryophyta</taxon>
        <taxon>Tracheophyta</taxon>
        <taxon>Spermatophyta</taxon>
        <taxon>Magnoliopsida</taxon>
        <taxon>eudicotyledons</taxon>
        <taxon>Gunneridae</taxon>
        <taxon>Pentapetalae</taxon>
        <taxon>rosids</taxon>
        <taxon>malvids</taxon>
        <taxon>Malvales</taxon>
        <taxon>Malvaceae</taxon>
        <taxon>Malvoideae</taxon>
        <taxon>Gossypium</taxon>
    </lineage>
</organism>
<evidence type="ECO:0000259" key="2">
    <source>
        <dbReference type="Pfam" id="PF03732"/>
    </source>
</evidence>
<reference evidence="4" key="1">
    <citation type="journal article" date="2019" name="Plant Biotechnol. J.">
        <title>Genome sequencing of the Australian wild diploid species Gossypium australe highlights disease resistance and delayed gland morphogenesis.</title>
        <authorList>
            <person name="Cai Y."/>
            <person name="Cai X."/>
            <person name="Wang Q."/>
            <person name="Wang P."/>
            <person name="Zhang Y."/>
            <person name="Cai C."/>
            <person name="Xu Y."/>
            <person name="Wang K."/>
            <person name="Zhou Z."/>
            <person name="Wang C."/>
            <person name="Geng S."/>
            <person name="Li B."/>
            <person name="Dong Q."/>
            <person name="Hou Y."/>
            <person name="Wang H."/>
            <person name="Ai P."/>
            <person name="Liu Z."/>
            <person name="Yi F."/>
            <person name="Sun M."/>
            <person name="An G."/>
            <person name="Cheng J."/>
            <person name="Zhang Y."/>
            <person name="Shi Q."/>
            <person name="Xie Y."/>
            <person name="Shi X."/>
            <person name="Chang Y."/>
            <person name="Huang F."/>
            <person name="Chen Y."/>
            <person name="Hong S."/>
            <person name="Mi L."/>
            <person name="Sun Q."/>
            <person name="Zhang L."/>
            <person name="Zhou B."/>
            <person name="Peng R."/>
            <person name="Zhang X."/>
            <person name="Liu F."/>
        </authorList>
    </citation>
    <scope>NUCLEOTIDE SEQUENCE [LARGE SCALE GENOMIC DNA]</scope>
    <source>
        <strain evidence="4">cv. PA1801</strain>
    </source>
</reference>
<gene>
    <name evidence="3" type="ORF">EPI10_020046</name>
</gene>
<feature type="compositionally biased region" description="Polar residues" evidence="1">
    <location>
        <begin position="21"/>
        <end position="30"/>
    </location>
</feature>
<keyword evidence="4" id="KW-1185">Reference proteome</keyword>
<dbReference type="EMBL" id="SMMG02000003">
    <property type="protein sequence ID" value="KAA3479545.1"/>
    <property type="molecule type" value="Genomic_DNA"/>
</dbReference>
<dbReference type="Proteomes" id="UP000325315">
    <property type="component" value="Unassembled WGS sequence"/>
</dbReference>
<dbReference type="PANTHER" id="PTHR34482:SF36">
    <property type="entry name" value="RETROTRANSPOSON GAG DOMAIN-CONTAINING PROTEIN"/>
    <property type="match status" value="1"/>
</dbReference>
<dbReference type="OrthoDB" id="2272416at2759"/>
<protein>
    <submittedName>
        <fullName evidence="3">Gag-Pol polyprotein</fullName>
    </submittedName>
</protein>